<evidence type="ECO:0000256" key="1">
    <source>
        <dbReference type="SAM" id="MobiDB-lite"/>
    </source>
</evidence>
<feature type="region of interest" description="Disordered" evidence="1">
    <location>
        <begin position="1"/>
        <end position="90"/>
    </location>
</feature>
<dbReference type="GeneID" id="38784072"/>
<keyword evidence="3" id="KW-1185">Reference proteome</keyword>
<name>A0A401GY51_9APHY</name>
<feature type="compositionally biased region" description="Polar residues" evidence="1">
    <location>
        <begin position="334"/>
        <end position="343"/>
    </location>
</feature>
<sequence length="519" mass="53609">MSADLPPLLPTETGTPPDEWARSTTTAAFSRPEPAPAVSRGRSSESTPGVEFPGAFPKSQQTHSENKPTTAGPAASDPASKAQAEHGAGIDFGDAASRAVQTVTSTAASTAQYIASYMPSGATQGSPVRASEHDVIHSTSLPSSETMGAGEHEHVGGAGSLPGSVSEESVSRLPDERQMEQDPKAGVADTQPKPEDVNIAGTYPFAPYGPAVGESTGAPAPMMTHETHQHVDVGGTYPSAPYPHATSETTGSAAQKAKGPQPYEQQSGVGIFPGAMSERVHATPPGGAQSMPSQEKGGIKPGEHVSEAGELPGRQGESGVAALPEKRAEEQRGQSESTTGKVTENTKETARKAVPSAGHKEGKVSDARADEEQADMLHPTLTPRTHALGSPYAHWHGVCVGESYKRGVGVDIEWMEAEGYDTDYHPAELHPDTRGPAAGGAGAAAGGVKGESAVPESTEAPKQDTSALPQVQACHAEKAKKVGFMEKMRGEAKILLGKVEGKKGEAKVEEGKRVKAGEA</sequence>
<feature type="region of interest" description="Disordered" evidence="1">
    <location>
        <begin position="241"/>
        <end position="370"/>
    </location>
</feature>
<dbReference type="EMBL" id="BFAD01000010">
    <property type="protein sequence ID" value="GBE87155.1"/>
    <property type="molecule type" value="Genomic_DNA"/>
</dbReference>
<feature type="compositionally biased region" description="Basic and acidic residues" evidence="1">
    <location>
        <begin position="324"/>
        <end position="333"/>
    </location>
</feature>
<feature type="compositionally biased region" description="Basic and acidic residues" evidence="1">
    <location>
        <begin position="169"/>
        <end position="183"/>
    </location>
</feature>
<feature type="region of interest" description="Disordered" evidence="1">
    <location>
        <begin position="434"/>
        <end position="469"/>
    </location>
</feature>
<feature type="compositionally biased region" description="Basic and acidic residues" evidence="1">
    <location>
        <begin position="297"/>
        <end position="307"/>
    </location>
</feature>
<dbReference type="InParanoid" id="A0A401GY51"/>
<feature type="region of interest" description="Disordered" evidence="1">
    <location>
        <begin position="120"/>
        <end position="199"/>
    </location>
</feature>
<evidence type="ECO:0000313" key="2">
    <source>
        <dbReference type="EMBL" id="GBE87155.1"/>
    </source>
</evidence>
<feature type="compositionally biased region" description="Basic and acidic residues" evidence="1">
    <location>
        <begin position="358"/>
        <end position="370"/>
    </location>
</feature>
<accession>A0A401GY51</accession>
<dbReference type="Proteomes" id="UP000287166">
    <property type="component" value="Unassembled WGS sequence"/>
</dbReference>
<proteinExistence type="predicted"/>
<reference evidence="2 3" key="1">
    <citation type="journal article" date="2018" name="Sci. Rep.">
        <title>Genome sequence of the cauliflower mushroom Sparassis crispa (Hanabiratake) and its association with beneficial usage.</title>
        <authorList>
            <person name="Kiyama R."/>
            <person name="Furutani Y."/>
            <person name="Kawaguchi K."/>
            <person name="Nakanishi T."/>
        </authorList>
    </citation>
    <scope>NUCLEOTIDE SEQUENCE [LARGE SCALE GENOMIC DNA]</scope>
</reference>
<dbReference type="AlphaFoldDB" id="A0A401GY51"/>
<protein>
    <submittedName>
        <fullName evidence="2">Uncharacterized protein</fullName>
    </submittedName>
</protein>
<feature type="compositionally biased region" description="Polar residues" evidence="1">
    <location>
        <begin position="137"/>
        <end position="146"/>
    </location>
</feature>
<evidence type="ECO:0000313" key="3">
    <source>
        <dbReference type="Proteomes" id="UP000287166"/>
    </source>
</evidence>
<organism evidence="2 3">
    <name type="scientific">Sparassis crispa</name>
    <dbReference type="NCBI Taxonomy" id="139825"/>
    <lineage>
        <taxon>Eukaryota</taxon>
        <taxon>Fungi</taxon>
        <taxon>Dikarya</taxon>
        <taxon>Basidiomycota</taxon>
        <taxon>Agaricomycotina</taxon>
        <taxon>Agaricomycetes</taxon>
        <taxon>Polyporales</taxon>
        <taxon>Sparassidaceae</taxon>
        <taxon>Sparassis</taxon>
    </lineage>
</organism>
<feature type="compositionally biased region" description="Gly residues" evidence="1">
    <location>
        <begin position="437"/>
        <end position="449"/>
    </location>
</feature>
<feature type="compositionally biased region" description="Polar residues" evidence="1">
    <location>
        <begin position="58"/>
        <end position="69"/>
    </location>
</feature>
<dbReference type="RefSeq" id="XP_027618068.1">
    <property type="nucleotide sequence ID" value="XM_027762267.1"/>
</dbReference>
<comment type="caution">
    <text evidence="2">The sequence shown here is derived from an EMBL/GenBank/DDBJ whole genome shotgun (WGS) entry which is preliminary data.</text>
</comment>
<gene>
    <name evidence="2" type="ORF">SCP_1004020</name>
</gene>
<dbReference type="OrthoDB" id="3268823at2759"/>